<evidence type="ECO:0000259" key="3">
    <source>
        <dbReference type="Pfam" id="PF13559"/>
    </source>
</evidence>
<feature type="transmembrane region" description="Helical" evidence="2">
    <location>
        <begin position="51"/>
        <end position="71"/>
    </location>
</feature>
<reference evidence="4 5" key="1">
    <citation type="submission" date="2014-05" db="EMBL/GenBank/DDBJ databases">
        <title>Complete genome sequence of the Streptomyces mutabilis TRM45540.</title>
        <authorList>
            <person name="Luo X."/>
            <person name="Zhang L."/>
        </authorList>
    </citation>
    <scope>NUCLEOTIDE SEQUENCE [LARGE SCALE GENOMIC DNA]</scope>
    <source>
        <strain evidence="4 5">TRM45540</strain>
    </source>
</reference>
<feature type="transmembrane region" description="Helical" evidence="2">
    <location>
        <begin position="12"/>
        <end position="31"/>
    </location>
</feature>
<dbReference type="EMBL" id="JNFQ01000002">
    <property type="protein sequence ID" value="KFG73040.1"/>
    <property type="molecule type" value="Genomic_DNA"/>
</dbReference>
<gene>
    <name evidence="4" type="ORF">FM21_19550</name>
</gene>
<dbReference type="InterPro" id="IPR025403">
    <property type="entry name" value="TgpA-like_C"/>
</dbReference>
<comment type="caution">
    <text evidence="4">The sequence shown here is derived from an EMBL/GenBank/DDBJ whole genome shotgun (WGS) entry which is preliminary data.</text>
</comment>
<keyword evidence="2" id="KW-0812">Transmembrane</keyword>
<evidence type="ECO:0000313" key="5">
    <source>
        <dbReference type="Proteomes" id="UP000029095"/>
    </source>
</evidence>
<evidence type="ECO:0000256" key="2">
    <source>
        <dbReference type="SAM" id="Phobius"/>
    </source>
</evidence>
<dbReference type="Pfam" id="PF13559">
    <property type="entry name" value="DUF4129"/>
    <property type="match status" value="1"/>
</dbReference>
<protein>
    <submittedName>
        <fullName evidence="4">Membrane protein</fullName>
    </submittedName>
</protein>
<feature type="domain" description="Protein-glutamine gamma-glutamyltransferase-like C-terminal" evidence="3">
    <location>
        <begin position="230"/>
        <end position="299"/>
    </location>
</feature>
<dbReference type="HOGENOM" id="CLU_852383_0_0_11"/>
<accession>A0A086MVX2</accession>
<dbReference type="Proteomes" id="UP000029095">
    <property type="component" value="Unassembled WGS sequence"/>
</dbReference>
<dbReference type="AlphaFoldDB" id="A0A086MVX2"/>
<feature type="transmembrane region" description="Helical" evidence="2">
    <location>
        <begin position="92"/>
        <end position="111"/>
    </location>
</feature>
<keyword evidence="2" id="KW-0472">Membrane</keyword>
<organism evidence="4 5">
    <name type="scientific">Streptomyces mutabilis</name>
    <dbReference type="NCBI Taxonomy" id="67332"/>
    <lineage>
        <taxon>Bacteria</taxon>
        <taxon>Bacillati</taxon>
        <taxon>Actinomycetota</taxon>
        <taxon>Actinomycetes</taxon>
        <taxon>Kitasatosporales</taxon>
        <taxon>Streptomycetaceae</taxon>
        <taxon>Streptomyces</taxon>
    </lineage>
</organism>
<evidence type="ECO:0000313" key="4">
    <source>
        <dbReference type="EMBL" id="KFG73040.1"/>
    </source>
</evidence>
<keyword evidence="2" id="KW-1133">Transmembrane helix</keyword>
<evidence type="ECO:0000256" key="1">
    <source>
        <dbReference type="SAM" id="MobiDB-lite"/>
    </source>
</evidence>
<sequence>MEQGGRPRQRAVPGGLVAVGVVAALAVAALALRPAEGLLHSGKGPLGHWGIVAIGSSAAWTVGVVLAVQRLRPRFNAYRVSLPAGEERLRETAGPLLIAGAGVIGVLALVLHRFSRGDDGPDAPEVLPTRFPTPTAPGRPVPSDGSGDASRLPSLPLYLVLGLLAAVVIVLVAVAVVRRLRRLGLRVPQRPDLAGTASEDDDARVLLSAVRSGRRALAGTGDARTAVIACYAGMEEALVASGIPRHASDSPTDLLVRAVAAGLAPEPAAPRLTALFREARFSSHPMDASHREAAADALEEIASMLLDREEAR</sequence>
<feature type="region of interest" description="Disordered" evidence="1">
    <location>
        <begin position="120"/>
        <end position="147"/>
    </location>
</feature>
<name>A0A086MVX2_9ACTN</name>
<dbReference type="STRING" id="1915400.FM21_19550"/>
<keyword evidence="5" id="KW-1185">Reference proteome</keyword>
<dbReference type="RefSeq" id="WP_043378405.1">
    <property type="nucleotide sequence ID" value="NZ_KN039947.1"/>
</dbReference>
<feature type="transmembrane region" description="Helical" evidence="2">
    <location>
        <begin position="155"/>
        <end position="177"/>
    </location>
</feature>
<proteinExistence type="predicted"/>